<dbReference type="HAMAP" id="MF_01217">
    <property type="entry name" value="Acyl_carrier"/>
    <property type="match status" value="1"/>
</dbReference>
<sequence length="140" mass="15206">MFRNALLRSARCVAQQTSVRAARPAVRTALRSPFITSRVSAPATSISAIRCYASSAGLGQEEVTGRILDLLKNFDKVSDATKLSANAHFTNDLGLDSLDTVEVVMAIEEEFSIEIPDKEADAIHSVNQAVDYIMKQPDAH</sequence>
<keyword evidence="13 14" id="KW-0275">Fatty acid biosynthesis</keyword>
<keyword evidence="8" id="KW-0276">Fatty acid metabolism</keyword>
<feature type="domain" description="Carrier" evidence="15">
    <location>
        <begin position="61"/>
        <end position="137"/>
    </location>
</feature>
<comment type="similarity">
    <text evidence="3">Belongs to the acyl carrier protein (ACP) family.</text>
</comment>
<evidence type="ECO:0000256" key="12">
    <source>
        <dbReference type="ARBA" id="ARBA00023128"/>
    </source>
</evidence>
<comment type="function">
    <text evidence="14">Carrier of the growing fatty acid chain in fatty acid biosynthesis.</text>
</comment>
<dbReference type="FunFam" id="1.10.1200.10:FF:000003">
    <property type="entry name" value="Acyl carrier protein"/>
    <property type="match status" value="1"/>
</dbReference>
<evidence type="ECO:0000256" key="6">
    <source>
        <dbReference type="ARBA" id="ARBA00022516"/>
    </source>
</evidence>
<dbReference type="Pfam" id="PF00550">
    <property type="entry name" value="PP-binding"/>
    <property type="match status" value="1"/>
</dbReference>
<evidence type="ECO:0000256" key="11">
    <source>
        <dbReference type="ARBA" id="ARBA00023098"/>
    </source>
</evidence>
<keyword evidence="7" id="KW-0597">Phosphoprotein</keyword>
<evidence type="ECO:0000256" key="1">
    <source>
        <dbReference type="ARBA" id="ARBA00004173"/>
    </source>
</evidence>
<evidence type="ECO:0000256" key="10">
    <source>
        <dbReference type="ARBA" id="ARBA00022982"/>
    </source>
</evidence>
<keyword evidence="10" id="KW-0249">Electron transport</keyword>
<dbReference type="GO" id="GO:0099128">
    <property type="term" value="C:mitochondrial [2Fe-2S] assembly complex"/>
    <property type="evidence" value="ECO:0007669"/>
    <property type="project" value="UniProtKB-ARBA"/>
</dbReference>
<dbReference type="InterPro" id="IPR009081">
    <property type="entry name" value="PP-bd_ACP"/>
</dbReference>
<organism evidence="16 17">
    <name type="scientific">Zymoseptoria tritici (strain ST99CH_3D7)</name>
    <dbReference type="NCBI Taxonomy" id="1276538"/>
    <lineage>
        <taxon>Eukaryota</taxon>
        <taxon>Fungi</taxon>
        <taxon>Dikarya</taxon>
        <taxon>Ascomycota</taxon>
        <taxon>Pezizomycotina</taxon>
        <taxon>Dothideomycetes</taxon>
        <taxon>Dothideomycetidae</taxon>
        <taxon>Mycosphaerellales</taxon>
        <taxon>Mycosphaerellaceae</taxon>
        <taxon>Zymoseptoria</taxon>
    </lineage>
</organism>
<keyword evidence="12" id="KW-0496">Mitochondrion</keyword>
<comment type="pathway">
    <text evidence="2">Lipid metabolism; fatty acid biosynthesis.</text>
</comment>
<dbReference type="STRING" id="1276538.A0A1X7RWK8"/>
<dbReference type="InterPro" id="IPR036736">
    <property type="entry name" value="ACP-like_sf"/>
</dbReference>
<comment type="subcellular location">
    <subcellularLocation>
        <location evidence="1">Mitochondrion</location>
    </subcellularLocation>
</comment>
<evidence type="ECO:0000256" key="5">
    <source>
        <dbReference type="ARBA" id="ARBA00022450"/>
    </source>
</evidence>
<keyword evidence="17" id="KW-1185">Reference proteome</keyword>
<proteinExistence type="inferred from homology"/>
<keyword evidence="9" id="KW-0809">Transit peptide</keyword>
<dbReference type="PANTHER" id="PTHR20863">
    <property type="entry name" value="ACYL CARRIER PROTEIN"/>
    <property type="match status" value="1"/>
</dbReference>
<evidence type="ECO:0000313" key="16">
    <source>
        <dbReference type="EMBL" id="SMQ51788.1"/>
    </source>
</evidence>
<dbReference type="EMBL" id="LT853697">
    <property type="protein sequence ID" value="SMQ51788.1"/>
    <property type="molecule type" value="Genomic_DNA"/>
</dbReference>
<evidence type="ECO:0000256" key="13">
    <source>
        <dbReference type="ARBA" id="ARBA00023160"/>
    </source>
</evidence>
<keyword evidence="4" id="KW-0813">Transport</keyword>
<accession>A0A1X7RWK8</accession>
<evidence type="ECO:0000256" key="2">
    <source>
        <dbReference type="ARBA" id="ARBA00005194"/>
    </source>
</evidence>
<dbReference type="GO" id="GO:0000035">
    <property type="term" value="F:acyl binding"/>
    <property type="evidence" value="ECO:0007669"/>
    <property type="project" value="TreeGrafter"/>
</dbReference>
<dbReference type="InterPro" id="IPR006162">
    <property type="entry name" value="Ppantetheine_attach_site"/>
</dbReference>
<dbReference type="InterPro" id="IPR003231">
    <property type="entry name" value="ACP"/>
</dbReference>
<evidence type="ECO:0000256" key="3">
    <source>
        <dbReference type="ARBA" id="ARBA00010930"/>
    </source>
</evidence>
<keyword evidence="5 14" id="KW-0596">Phosphopantetheine</keyword>
<dbReference type="NCBIfam" id="TIGR00517">
    <property type="entry name" value="acyl_carrier"/>
    <property type="match status" value="1"/>
</dbReference>
<protein>
    <recommendedName>
        <fullName evidence="14">Acyl carrier protein</fullName>
    </recommendedName>
</protein>
<gene>
    <name evidence="16" type="ORF">ZT3D7_G6941</name>
</gene>
<keyword evidence="11" id="KW-0443">Lipid metabolism</keyword>
<evidence type="ECO:0000256" key="8">
    <source>
        <dbReference type="ARBA" id="ARBA00022832"/>
    </source>
</evidence>
<dbReference type="PANTHER" id="PTHR20863:SF28">
    <property type="entry name" value="ACYL CARRIER PROTEIN, MITOCHONDRIAL"/>
    <property type="match status" value="1"/>
</dbReference>
<dbReference type="GO" id="GO:0000036">
    <property type="term" value="F:acyl carrier activity"/>
    <property type="evidence" value="ECO:0007669"/>
    <property type="project" value="TreeGrafter"/>
</dbReference>
<dbReference type="AlphaFoldDB" id="A0A1X7RWK8"/>
<dbReference type="PROSITE" id="PS00012">
    <property type="entry name" value="PHOSPHOPANTETHEINE"/>
    <property type="match status" value="1"/>
</dbReference>
<dbReference type="PROSITE" id="PS50075">
    <property type="entry name" value="CARRIER"/>
    <property type="match status" value="1"/>
</dbReference>
<dbReference type="Proteomes" id="UP000215127">
    <property type="component" value="Chromosome 6"/>
</dbReference>
<name>A0A1X7RWK8_ZYMT9</name>
<dbReference type="SUPFAM" id="SSF47336">
    <property type="entry name" value="ACP-like"/>
    <property type="match status" value="1"/>
</dbReference>
<evidence type="ECO:0000259" key="15">
    <source>
        <dbReference type="PROSITE" id="PS50075"/>
    </source>
</evidence>
<keyword evidence="6 14" id="KW-0444">Lipid biosynthesis</keyword>
<evidence type="ECO:0000256" key="9">
    <source>
        <dbReference type="ARBA" id="ARBA00022946"/>
    </source>
</evidence>
<dbReference type="Gene3D" id="1.10.1200.10">
    <property type="entry name" value="ACP-like"/>
    <property type="match status" value="1"/>
</dbReference>
<evidence type="ECO:0000256" key="7">
    <source>
        <dbReference type="ARBA" id="ARBA00022553"/>
    </source>
</evidence>
<evidence type="ECO:0000256" key="14">
    <source>
        <dbReference type="RuleBase" id="RU000722"/>
    </source>
</evidence>
<evidence type="ECO:0000256" key="4">
    <source>
        <dbReference type="ARBA" id="ARBA00022448"/>
    </source>
</evidence>
<dbReference type="NCBIfam" id="NF002148">
    <property type="entry name" value="PRK00982.1-2"/>
    <property type="match status" value="1"/>
</dbReference>
<evidence type="ECO:0000313" key="17">
    <source>
        <dbReference type="Proteomes" id="UP000215127"/>
    </source>
</evidence>
<reference evidence="16 17" key="1">
    <citation type="submission" date="2016-06" db="EMBL/GenBank/DDBJ databases">
        <authorList>
            <person name="Kjaerup R.B."/>
            <person name="Dalgaard T.S."/>
            <person name="Juul-Madsen H.R."/>
        </authorList>
    </citation>
    <scope>NUCLEOTIDE SEQUENCE [LARGE SCALE GENOMIC DNA]</scope>
</reference>